<dbReference type="OrthoDB" id="8478585at2"/>
<dbReference type="Proteomes" id="UP000002257">
    <property type="component" value="Chromosome"/>
</dbReference>
<dbReference type="InterPro" id="IPR003765">
    <property type="entry name" value="NO3_reductase_chaperone_NarJ"/>
</dbReference>
<keyword evidence="1" id="KW-0534">Nitrate assimilation</keyword>
<dbReference type="PANTHER" id="PTHR43680:SF2">
    <property type="entry name" value="NITRATE REDUCTASE MOLYBDENUM COFACTOR ASSEMBLY CHAPERONE NARJ"/>
    <property type="match status" value="1"/>
</dbReference>
<dbReference type="GO" id="GO:0051131">
    <property type="term" value="P:chaperone-mediated protein complex assembly"/>
    <property type="evidence" value="ECO:0007669"/>
    <property type="project" value="InterPro"/>
</dbReference>
<dbReference type="STRING" id="395965.Msil_1508"/>
<dbReference type="Pfam" id="PF02613">
    <property type="entry name" value="Nitrate_red_del"/>
    <property type="match status" value="1"/>
</dbReference>
<protein>
    <submittedName>
        <fullName evidence="2">Nitrate reductase molybdenum cofactor assembly chaperone</fullName>
    </submittedName>
</protein>
<dbReference type="GO" id="GO:0016530">
    <property type="term" value="F:metallochaperone activity"/>
    <property type="evidence" value="ECO:0007669"/>
    <property type="project" value="TreeGrafter"/>
</dbReference>
<dbReference type="PANTHER" id="PTHR43680">
    <property type="entry name" value="NITRATE REDUCTASE MOLYBDENUM COFACTOR ASSEMBLY CHAPERONE"/>
    <property type="match status" value="1"/>
</dbReference>
<dbReference type="HOGENOM" id="CLU_084469_0_1_5"/>
<evidence type="ECO:0000256" key="1">
    <source>
        <dbReference type="ARBA" id="ARBA00023063"/>
    </source>
</evidence>
<dbReference type="Gene3D" id="1.10.3480.10">
    <property type="entry name" value="TorD-like"/>
    <property type="match status" value="1"/>
</dbReference>
<dbReference type="eggNOG" id="COG2180">
    <property type="taxonomic scope" value="Bacteria"/>
</dbReference>
<gene>
    <name evidence="2" type="ordered locus">Msil_1508</name>
</gene>
<dbReference type="InterPro" id="IPR020945">
    <property type="entry name" value="DMSO/NO3_reduct_chaperone"/>
</dbReference>
<dbReference type="GO" id="GO:0042128">
    <property type="term" value="P:nitrate assimilation"/>
    <property type="evidence" value="ECO:0007669"/>
    <property type="project" value="UniProtKB-KW"/>
</dbReference>
<accession>B8EHX6</accession>
<dbReference type="NCBIfam" id="TIGR00684">
    <property type="entry name" value="narJ"/>
    <property type="match status" value="1"/>
</dbReference>
<evidence type="ECO:0000313" key="2">
    <source>
        <dbReference type="EMBL" id="ACK50458.1"/>
    </source>
</evidence>
<dbReference type="SUPFAM" id="SSF89155">
    <property type="entry name" value="TorD-like"/>
    <property type="match status" value="1"/>
</dbReference>
<organism evidence="2 3">
    <name type="scientific">Methylocella silvestris (strain DSM 15510 / CIP 108128 / LMG 27833 / NCIMB 13906 / BL2)</name>
    <dbReference type="NCBI Taxonomy" id="395965"/>
    <lineage>
        <taxon>Bacteria</taxon>
        <taxon>Pseudomonadati</taxon>
        <taxon>Pseudomonadota</taxon>
        <taxon>Alphaproteobacteria</taxon>
        <taxon>Hyphomicrobiales</taxon>
        <taxon>Beijerinckiaceae</taxon>
        <taxon>Methylocella</taxon>
    </lineage>
</organism>
<dbReference type="EMBL" id="CP001280">
    <property type="protein sequence ID" value="ACK50458.1"/>
    <property type="molecule type" value="Genomic_DNA"/>
</dbReference>
<sequence>MARTYRALAALISYPTEALQGAVGEIATALADEGLVPASQRAAIDALLAELGGRDIYELQERYFALFDRSRTLSLHLFEHVHGESRDRGQAMADLVDLYHQHGLEPTAGELPDFLPLFLEFLSLLPDEEAHALLAEPASILHVLGERLIARGSAYAAVFEALAALANAPGASSSHIAQDIELDDPDDLTALDAAWEEAAVHFGPGEQTDACGADRLRTLLRAGARDARPPKETRQ</sequence>
<dbReference type="InterPro" id="IPR036411">
    <property type="entry name" value="TorD-like_sf"/>
</dbReference>
<dbReference type="RefSeq" id="WP_012590528.1">
    <property type="nucleotide sequence ID" value="NC_011666.1"/>
</dbReference>
<keyword evidence="3" id="KW-1185">Reference proteome</keyword>
<name>B8EHX6_METSB</name>
<evidence type="ECO:0000313" key="3">
    <source>
        <dbReference type="Proteomes" id="UP000002257"/>
    </source>
</evidence>
<dbReference type="AlphaFoldDB" id="B8EHX6"/>
<dbReference type="KEGG" id="msl:Msil_1508"/>
<reference evidence="2 3" key="1">
    <citation type="journal article" date="2010" name="J. Bacteriol.">
        <title>Complete genome sequence of the aerobic facultative methanotroph Methylocella silvestris BL2.</title>
        <authorList>
            <person name="Chen Y."/>
            <person name="Crombie A."/>
            <person name="Rahman M.T."/>
            <person name="Dedysh S.N."/>
            <person name="Liesack W."/>
            <person name="Stott M.B."/>
            <person name="Alam M."/>
            <person name="Theisen A.R."/>
            <person name="Murrell J.C."/>
            <person name="Dunfield P.F."/>
        </authorList>
    </citation>
    <scope>NUCLEOTIDE SEQUENCE [LARGE SCALE GENOMIC DNA]</scope>
    <source>
        <strain evidence="3">DSM 15510 / CIP 108128 / LMG 27833 / NCIMB 13906 / BL2</strain>
    </source>
</reference>
<dbReference type="GO" id="GO:0051082">
    <property type="term" value="F:unfolded protein binding"/>
    <property type="evidence" value="ECO:0007669"/>
    <property type="project" value="InterPro"/>
</dbReference>
<proteinExistence type="predicted"/>